<dbReference type="PROSITE" id="PS51257">
    <property type="entry name" value="PROKAR_LIPOPROTEIN"/>
    <property type="match status" value="1"/>
</dbReference>
<dbReference type="AlphaFoldDB" id="A0A652YW61"/>
<dbReference type="EMBL" id="VNIQ01000001">
    <property type="protein sequence ID" value="TYQ07778.1"/>
    <property type="molecule type" value="Genomic_DNA"/>
</dbReference>
<protein>
    <recommendedName>
        <fullName evidence="4">Lipoprotein</fullName>
    </recommendedName>
</protein>
<comment type="caution">
    <text evidence="3">The sequence shown here is derived from an EMBL/GenBank/DDBJ whole genome shotgun (WGS) entry which is preliminary data.</text>
</comment>
<name>A0A652YW61_NOCGL</name>
<feature type="signal peptide" evidence="2">
    <location>
        <begin position="1"/>
        <end position="26"/>
    </location>
</feature>
<evidence type="ECO:0000256" key="2">
    <source>
        <dbReference type="SAM" id="SignalP"/>
    </source>
</evidence>
<evidence type="ECO:0000256" key="1">
    <source>
        <dbReference type="SAM" id="MobiDB-lite"/>
    </source>
</evidence>
<feature type="chain" id="PRO_5039548381" description="Lipoprotein" evidence="2">
    <location>
        <begin position="27"/>
        <end position="197"/>
    </location>
</feature>
<feature type="region of interest" description="Disordered" evidence="1">
    <location>
        <begin position="25"/>
        <end position="44"/>
    </location>
</feature>
<gene>
    <name evidence="3" type="ORF">FNL38_101143</name>
</gene>
<organism evidence="3">
    <name type="scientific">Nocardia globerula</name>
    <dbReference type="NCBI Taxonomy" id="1818"/>
    <lineage>
        <taxon>Bacteria</taxon>
        <taxon>Bacillati</taxon>
        <taxon>Actinomycetota</taxon>
        <taxon>Actinomycetes</taxon>
        <taxon>Mycobacteriales</taxon>
        <taxon>Nocardiaceae</taxon>
        <taxon>Nocardia</taxon>
    </lineage>
</organism>
<sequence>MVRVRVGLLCLSVGSALLLTGCGGDAQSAPTPTTQSSTAVSTTTQVTTTVPVPVTTTTAAPTTVPPTTTLTDVHFERNESYYFTTPDGNFQCGIIRLPTRIEAGCEGTTTPVPPRPDSCMVNWGNGIRVQDEGEGAFMCSGGPVYMSGGPEADPVLPPGTPLSKLGFTCTTTATDVSCVNEQTTHGFTVAADSNEVF</sequence>
<dbReference type="Pfam" id="PF20341">
    <property type="entry name" value="DUF6636"/>
    <property type="match status" value="1"/>
</dbReference>
<proteinExistence type="predicted"/>
<accession>A0A652YW61</accession>
<dbReference type="InterPro" id="IPR046576">
    <property type="entry name" value="DUF6636"/>
</dbReference>
<keyword evidence="2" id="KW-0732">Signal</keyword>
<evidence type="ECO:0008006" key="4">
    <source>
        <dbReference type="Google" id="ProtNLM"/>
    </source>
</evidence>
<reference evidence="3" key="1">
    <citation type="submission" date="2019-07" db="EMBL/GenBank/DDBJ databases">
        <title>Genomic Encyclopedia of Type Strains, Phase IV (KMG-IV): sequencing the most valuable type-strain genomes for metagenomic binning, comparative biology and taxonomic classification.</title>
        <authorList>
            <person name="Goeker M."/>
        </authorList>
    </citation>
    <scope>NUCLEOTIDE SEQUENCE</scope>
    <source>
        <strain evidence="3">DSM 44596</strain>
    </source>
</reference>
<feature type="compositionally biased region" description="Low complexity" evidence="1">
    <location>
        <begin position="26"/>
        <end position="44"/>
    </location>
</feature>
<evidence type="ECO:0000313" key="3">
    <source>
        <dbReference type="EMBL" id="TYQ07778.1"/>
    </source>
</evidence>